<evidence type="ECO:0008006" key="3">
    <source>
        <dbReference type="Google" id="ProtNLM"/>
    </source>
</evidence>
<dbReference type="STRING" id="454130.A0A0U5C5F2"/>
<dbReference type="OrthoDB" id="3759773at2759"/>
<evidence type="ECO:0000313" key="1">
    <source>
        <dbReference type="EMBL" id="CEL03113.1"/>
    </source>
</evidence>
<reference evidence="2" key="1">
    <citation type="journal article" date="2016" name="Genome Announc.">
        <title>Draft genome sequences of fungus Aspergillus calidoustus.</title>
        <authorList>
            <person name="Horn F."/>
            <person name="Linde J."/>
            <person name="Mattern D.J."/>
            <person name="Walther G."/>
            <person name="Guthke R."/>
            <person name="Scherlach K."/>
            <person name="Martin K."/>
            <person name="Brakhage A.A."/>
            <person name="Petzke L."/>
            <person name="Valiante V."/>
        </authorList>
    </citation>
    <scope>NUCLEOTIDE SEQUENCE [LARGE SCALE GENOMIC DNA]</scope>
    <source>
        <strain evidence="2">SF006504</strain>
    </source>
</reference>
<dbReference type="Proteomes" id="UP000054771">
    <property type="component" value="Unassembled WGS sequence"/>
</dbReference>
<dbReference type="AlphaFoldDB" id="A0A0U5C5F2"/>
<organism evidence="1 2">
    <name type="scientific">Aspergillus calidoustus</name>
    <dbReference type="NCBI Taxonomy" id="454130"/>
    <lineage>
        <taxon>Eukaryota</taxon>
        <taxon>Fungi</taxon>
        <taxon>Dikarya</taxon>
        <taxon>Ascomycota</taxon>
        <taxon>Pezizomycotina</taxon>
        <taxon>Eurotiomycetes</taxon>
        <taxon>Eurotiomycetidae</taxon>
        <taxon>Eurotiales</taxon>
        <taxon>Aspergillaceae</taxon>
        <taxon>Aspergillus</taxon>
        <taxon>Aspergillus subgen. Nidulantes</taxon>
    </lineage>
</organism>
<dbReference type="OMA" id="NPFREHK"/>
<protein>
    <recommendedName>
        <fullName evidence="3">F-box domain-containing protein</fullName>
    </recommendedName>
</protein>
<evidence type="ECO:0000313" key="2">
    <source>
        <dbReference type="Proteomes" id="UP000054771"/>
    </source>
</evidence>
<keyword evidence="2" id="KW-1185">Reference proteome</keyword>
<dbReference type="EMBL" id="CDMC01000003">
    <property type="protein sequence ID" value="CEL03113.1"/>
    <property type="molecule type" value="Genomic_DNA"/>
</dbReference>
<proteinExistence type="predicted"/>
<gene>
    <name evidence="1" type="ORF">ASPCAL04270</name>
</gene>
<accession>A0A0U5C5F2</accession>
<name>A0A0U5C5F2_ASPCI</name>
<sequence>MSSPQRLQRPRGILSLPLEILHQIFSYFEKPQEIYTVATGSYVVENTEELHEKVQIENNRRQSIKAARLVCRLFNEVASPLLHVCLGLGLDQESVDFVEHLSTRPSLAKGLRHVSLWLDYWPRKLALDLRQFAMIHQGYFQQRCDLLRRLLSTPLNINPVSKQQLHFYEEVLEAWDAYFDTSNYNVMPRNLFSYQQCLLNGYENYQQRHREQSRLLAEGSFIQKITASLVRMPHFNSLLLSEFNRLSRDYSPSPGEEWCGIDWLGQYLRVPLRWERIEELHAELVPVKILVDLPVALHRAGVKLTELDPTGEGSRNASSWDDLSTSCRELKKFYFAPYEPGYIQGSIPLEVLSADTRATINTFVSAILSGQCLQSLHLDLLALDDSGPPRNNSDTFGEALATAQWSCLKRLMLSGLTINQEVLGKMCTALPDNLEQFAMRFINLKSGVWSGALDILRDKLAARCMQQSCEVDISGGEIGWQEVWEVNFAWAETHSRWLESWGFIGQKLITDQLFERYVSSAGVGKIR</sequence>